<keyword evidence="2 4" id="KW-0378">Hydrolase</keyword>
<organism evidence="4 5">
    <name type="scientific">Helicobacter canis</name>
    <dbReference type="NCBI Taxonomy" id="29419"/>
    <lineage>
        <taxon>Bacteria</taxon>
        <taxon>Pseudomonadati</taxon>
        <taxon>Campylobacterota</taxon>
        <taxon>Epsilonproteobacteria</taxon>
        <taxon>Campylobacterales</taxon>
        <taxon>Helicobacteraceae</taxon>
        <taxon>Helicobacter</taxon>
    </lineage>
</organism>
<evidence type="ECO:0000256" key="2">
    <source>
        <dbReference type="ARBA" id="ARBA00022801"/>
    </source>
</evidence>
<dbReference type="OrthoDB" id="9808429at2"/>
<comment type="similarity">
    <text evidence="1">Belongs to the 4-hydroxybenzoyl-CoA thioesterase family.</text>
</comment>
<feature type="domain" description="Thioesterase" evidence="3">
    <location>
        <begin position="13"/>
        <end position="88"/>
    </location>
</feature>
<proteinExistence type="inferred from homology"/>
<dbReference type="InterPro" id="IPR006684">
    <property type="entry name" value="YbgC/YbaW"/>
</dbReference>
<dbReference type="PROSITE" id="PS01328">
    <property type="entry name" value="4HBCOA_THIOESTERASE"/>
    <property type="match status" value="1"/>
</dbReference>
<dbReference type="NCBIfam" id="TIGR00051">
    <property type="entry name" value="YbgC/FadM family acyl-CoA thioesterase"/>
    <property type="match status" value="1"/>
</dbReference>
<dbReference type="Pfam" id="PF03061">
    <property type="entry name" value="4HBT"/>
    <property type="match status" value="1"/>
</dbReference>
<gene>
    <name evidence="4" type="ORF">NCTC12410_00982</name>
</gene>
<reference evidence="4 5" key="1">
    <citation type="submission" date="2018-06" db="EMBL/GenBank/DDBJ databases">
        <authorList>
            <consortium name="Pathogen Informatics"/>
            <person name="Doyle S."/>
        </authorList>
    </citation>
    <scope>NUCLEOTIDE SEQUENCE [LARGE SCALE GENOMIC DNA]</scope>
    <source>
        <strain evidence="4 5">NCTC12410</strain>
    </source>
</reference>
<evidence type="ECO:0000313" key="4">
    <source>
        <dbReference type="EMBL" id="STO97160.1"/>
    </source>
</evidence>
<dbReference type="GO" id="GO:0047617">
    <property type="term" value="F:fatty acyl-CoA hydrolase activity"/>
    <property type="evidence" value="ECO:0007669"/>
    <property type="project" value="TreeGrafter"/>
</dbReference>
<dbReference type="InterPro" id="IPR008272">
    <property type="entry name" value="HB-CoA_thioesterase_AS"/>
</dbReference>
<dbReference type="PANTHER" id="PTHR31793">
    <property type="entry name" value="4-HYDROXYBENZOYL-COA THIOESTERASE FAMILY MEMBER"/>
    <property type="match status" value="1"/>
</dbReference>
<evidence type="ECO:0000313" key="5">
    <source>
        <dbReference type="Proteomes" id="UP000254841"/>
    </source>
</evidence>
<protein>
    <submittedName>
        <fullName evidence="4">4-hydroxybenzoyl-CoA thioesterase</fullName>
        <ecNumber evidence="4">3.1.2.-</ecNumber>
    </submittedName>
</protein>
<dbReference type="RefSeq" id="WP_115011422.1">
    <property type="nucleotide sequence ID" value="NZ_UGHV01000001.1"/>
</dbReference>
<dbReference type="EC" id="3.1.2.-" evidence="4"/>
<dbReference type="InterPro" id="IPR029069">
    <property type="entry name" value="HotDog_dom_sf"/>
</dbReference>
<dbReference type="SUPFAM" id="SSF54637">
    <property type="entry name" value="Thioesterase/thiol ester dehydrase-isomerase"/>
    <property type="match status" value="1"/>
</dbReference>
<dbReference type="Gene3D" id="3.10.129.10">
    <property type="entry name" value="Hotdog Thioesterase"/>
    <property type="match status" value="1"/>
</dbReference>
<sequence>MQIRIYYEDTDCGGIVYHTNYIKYCERARSEVFFRVGELPSSGTCGFVVSALEAKFLGFARLGDVLWVQTQMRKLGRVQILLRQRIYVLPTQTNRPQGLNDLPNLQNLASPQPKDFGESLGQTLMQERCVFDVLVRMGYVDVATQNPAQIPQKFIDLLTLLPRDS</sequence>
<dbReference type="AlphaFoldDB" id="A0A377J3Y9"/>
<evidence type="ECO:0000259" key="3">
    <source>
        <dbReference type="Pfam" id="PF03061"/>
    </source>
</evidence>
<dbReference type="EMBL" id="UGHV01000001">
    <property type="protein sequence ID" value="STO97160.1"/>
    <property type="molecule type" value="Genomic_DNA"/>
</dbReference>
<accession>A0A377J3Y9</accession>
<dbReference type="InterPro" id="IPR050563">
    <property type="entry name" value="4-hydroxybenzoyl-CoA_TE"/>
</dbReference>
<dbReference type="Proteomes" id="UP000254841">
    <property type="component" value="Unassembled WGS sequence"/>
</dbReference>
<name>A0A377J3Y9_9HELI</name>
<dbReference type="PANTHER" id="PTHR31793:SF37">
    <property type="entry name" value="ACYL-COA THIOESTER HYDROLASE YBGC"/>
    <property type="match status" value="1"/>
</dbReference>
<evidence type="ECO:0000256" key="1">
    <source>
        <dbReference type="ARBA" id="ARBA00005953"/>
    </source>
</evidence>
<dbReference type="CDD" id="cd00586">
    <property type="entry name" value="4HBT"/>
    <property type="match status" value="1"/>
</dbReference>
<dbReference type="InterPro" id="IPR006683">
    <property type="entry name" value="Thioestr_dom"/>
</dbReference>